<evidence type="ECO:0000256" key="1">
    <source>
        <dbReference type="SAM" id="MobiDB-lite"/>
    </source>
</evidence>
<organism evidence="3 4">
    <name type="scientific">Halosolutus amylolyticus</name>
    <dbReference type="NCBI Taxonomy" id="2932267"/>
    <lineage>
        <taxon>Archaea</taxon>
        <taxon>Methanobacteriati</taxon>
        <taxon>Methanobacteriota</taxon>
        <taxon>Stenosarchaea group</taxon>
        <taxon>Halobacteria</taxon>
        <taxon>Halobacteriales</taxon>
        <taxon>Natrialbaceae</taxon>
        <taxon>Halosolutus</taxon>
    </lineage>
</organism>
<feature type="region of interest" description="Disordered" evidence="1">
    <location>
        <begin position="1"/>
        <end position="20"/>
    </location>
</feature>
<evidence type="ECO:0000256" key="2">
    <source>
        <dbReference type="SAM" id="Phobius"/>
    </source>
</evidence>
<evidence type="ECO:0000313" key="3">
    <source>
        <dbReference type="EMBL" id="MFC4544479.1"/>
    </source>
</evidence>
<keyword evidence="2" id="KW-1133">Transmembrane helix</keyword>
<feature type="transmembrane region" description="Helical" evidence="2">
    <location>
        <begin position="101"/>
        <end position="120"/>
    </location>
</feature>
<accession>A0ABD5PVW4</accession>
<keyword evidence="2" id="KW-0472">Membrane</keyword>
<gene>
    <name evidence="3" type="ORF">ACFO5R_21340</name>
</gene>
<dbReference type="AlphaFoldDB" id="A0ABD5PVW4"/>
<name>A0ABD5PVW4_9EURY</name>
<dbReference type="Proteomes" id="UP001595898">
    <property type="component" value="Unassembled WGS sequence"/>
</dbReference>
<feature type="transmembrane region" description="Helical" evidence="2">
    <location>
        <begin position="62"/>
        <end position="81"/>
    </location>
</feature>
<proteinExistence type="predicted"/>
<evidence type="ECO:0000313" key="4">
    <source>
        <dbReference type="Proteomes" id="UP001595898"/>
    </source>
</evidence>
<keyword evidence="4" id="KW-1185">Reference proteome</keyword>
<sequence length="127" mass="13211">MDTNRRSAGGDAGSLTTRPAANAPTLGRRVKTWPAYLLAACCPGVGHLYFRQWARALSWAGLYGAALVFLSSGVLLAEGSIVEPIVVTAVRLEGLSFGDVAVPLAIVVLNVIDLVALATLEARSGGY</sequence>
<dbReference type="EMBL" id="JBHSFA010000011">
    <property type="protein sequence ID" value="MFC4544479.1"/>
    <property type="molecule type" value="Genomic_DNA"/>
</dbReference>
<comment type="caution">
    <text evidence="3">The sequence shown here is derived from an EMBL/GenBank/DDBJ whole genome shotgun (WGS) entry which is preliminary data.</text>
</comment>
<keyword evidence="2" id="KW-0812">Transmembrane</keyword>
<reference evidence="3 4" key="1">
    <citation type="journal article" date="2019" name="Int. J. Syst. Evol. Microbiol.">
        <title>The Global Catalogue of Microorganisms (GCM) 10K type strain sequencing project: providing services to taxonomists for standard genome sequencing and annotation.</title>
        <authorList>
            <consortium name="The Broad Institute Genomics Platform"/>
            <consortium name="The Broad Institute Genome Sequencing Center for Infectious Disease"/>
            <person name="Wu L."/>
            <person name="Ma J."/>
        </authorList>
    </citation>
    <scope>NUCLEOTIDE SEQUENCE [LARGE SCALE GENOMIC DNA]</scope>
    <source>
        <strain evidence="3 4">WLHS5</strain>
    </source>
</reference>
<protein>
    <submittedName>
        <fullName evidence="3">Uncharacterized protein</fullName>
    </submittedName>
</protein>
<dbReference type="RefSeq" id="WP_250141210.1">
    <property type="nucleotide sequence ID" value="NZ_JALIQP010000003.1"/>
</dbReference>